<dbReference type="RefSeq" id="WP_190291650.1">
    <property type="nucleotide sequence ID" value="NZ_JABFCZ010000011.1"/>
</dbReference>
<dbReference type="EMBL" id="JABFCZ010000011">
    <property type="protein sequence ID" value="MBD1546902.1"/>
    <property type="molecule type" value="Genomic_DNA"/>
</dbReference>
<evidence type="ECO:0000313" key="4">
    <source>
        <dbReference type="Proteomes" id="UP000598467"/>
    </source>
</evidence>
<dbReference type="AlphaFoldDB" id="A0A926P4M0"/>
<dbReference type="Proteomes" id="UP000598467">
    <property type="component" value="Unassembled WGS sequence"/>
</dbReference>
<name>A0A926P4M0_9HYPH</name>
<feature type="signal peptide" evidence="2">
    <location>
        <begin position="1"/>
        <end position="22"/>
    </location>
</feature>
<sequence length="188" mass="20633">MWYRSIAAACLGSLLFVLPAGAEQISKLTIGNWDGGAYTHTQTGEFSHCAASADYKSGITLVFSIHRDLTWALGLANDSWKLTEGDTYPVEYRVDRSKTYEGTATVIAPNQVKVPLPGDDRLFNRFRHGSMLTIVAANQTMHFSLNQTSRMLSALFDCAKHWRDNYSKPTDNPFGSSGGSGGSDNPFQ</sequence>
<protein>
    <submittedName>
        <fullName evidence="3">Uncharacterized protein</fullName>
    </submittedName>
</protein>
<comment type="caution">
    <text evidence="3">The sequence shown here is derived from an EMBL/GenBank/DDBJ whole genome shotgun (WGS) entry which is preliminary data.</text>
</comment>
<gene>
    <name evidence="3" type="ORF">HK439_11560</name>
</gene>
<feature type="chain" id="PRO_5037045771" evidence="2">
    <location>
        <begin position="23"/>
        <end position="188"/>
    </location>
</feature>
<feature type="region of interest" description="Disordered" evidence="1">
    <location>
        <begin position="167"/>
        <end position="188"/>
    </location>
</feature>
<evidence type="ECO:0000256" key="2">
    <source>
        <dbReference type="SAM" id="SignalP"/>
    </source>
</evidence>
<reference evidence="3" key="1">
    <citation type="submission" date="2020-05" db="EMBL/GenBank/DDBJ databases">
        <title>Identification of trans-AT polyketide cluster in two marine bacteria, producers of a novel glutaramide-containing polyketide sesbanimide D and analogs.</title>
        <authorList>
            <person name="Kacar D."/>
            <person name="Rodriguez P."/>
            <person name="Canedo L."/>
            <person name="Gonzalez E."/>
            <person name="Galan B."/>
            <person name="De La Calle F."/>
            <person name="Garcia J.L."/>
        </authorList>
    </citation>
    <scope>NUCLEOTIDE SEQUENCE</scope>
    <source>
        <strain evidence="3">PHM038</strain>
    </source>
</reference>
<evidence type="ECO:0000256" key="1">
    <source>
        <dbReference type="SAM" id="MobiDB-lite"/>
    </source>
</evidence>
<organism evidence="3 4">
    <name type="scientific">Roseibium aggregatum</name>
    <dbReference type="NCBI Taxonomy" id="187304"/>
    <lineage>
        <taxon>Bacteria</taxon>
        <taxon>Pseudomonadati</taxon>
        <taxon>Pseudomonadota</taxon>
        <taxon>Alphaproteobacteria</taxon>
        <taxon>Hyphomicrobiales</taxon>
        <taxon>Stappiaceae</taxon>
        <taxon>Roseibium</taxon>
    </lineage>
</organism>
<proteinExistence type="predicted"/>
<keyword evidence="2" id="KW-0732">Signal</keyword>
<evidence type="ECO:0000313" key="3">
    <source>
        <dbReference type="EMBL" id="MBD1546902.1"/>
    </source>
</evidence>
<accession>A0A926P4M0</accession>